<evidence type="ECO:0000256" key="1">
    <source>
        <dbReference type="ARBA" id="ARBA00006739"/>
    </source>
</evidence>
<organism evidence="6 7">
    <name type="scientific">Fibrivirga algicola</name>
    <dbReference type="NCBI Taxonomy" id="2950420"/>
    <lineage>
        <taxon>Bacteria</taxon>
        <taxon>Pseudomonadati</taxon>
        <taxon>Bacteroidota</taxon>
        <taxon>Cytophagia</taxon>
        <taxon>Cytophagales</taxon>
        <taxon>Spirosomataceae</taxon>
        <taxon>Fibrivirga</taxon>
    </lineage>
</organism>
<dbReference type="PANTHER" id="PTHR43179">
    <property type="entry name" value="RHAMNOSYLTRANSFERASE WBBL"/>
    <property type="match status" value="1"/>
</dbReference>
<evidence type="ECO:0000256" key="2">
    <source>
        <dbReference type="ARBA" id="ARBA00022676"/>
    </source>
</evidence>
<keyword evidence="4" id="KW-0472">Membrane</keyword>
<comment type="caution">
    <text evidence="6">The sequence shown here is derived from an EMBL/GenBank/DDBJ whole genome shotgun (WGS) entry which is preliminary data.</text>
</comment>
<dbReference type="PANTHER" id="PTHR43179:SF12">
    <property type="entry name" value="GALACTOFURANOSYLTRANSFERASE GLFT2"/>
    <property type="match status" value="1"/>
</dbReference>
<evidence type="ECO:0000313" key="7">
    <source>
        <dbReference type="Proteomes" id="UP000606008"/>
    </source>
</evidence>
<keyword evidence="3" id="KW-0808">Transferase</keyword>
<keyword evidence="7" id="KW-1185">Reference proteome</keyword>
<gene>
    <name evidence="6" type="ORF">F7231_01260</name>
</gene>
<dbReference type="Pfam" id="PF00535">
    <property type="entry name" value="Glycos_transf_2"/>
    <property type="match status" value="1"/>
</dbReference>
<dbReference type="InterPro" id="IPR001173">
    <property type="entry name" value="Glyco_trans_2-like"/>
</dbReference>
<reference evidence="7" key="1">
    <citation type="submission" date="2019-09" db="EMBL/GenBank/DDBJ databases">
        <authorList>
            <person name="Jung D.-H."/>
        </authorList>
    </citation>
    <scope>NUCLEOTIDE SEQUENCE [LARGE SCALE GENOMIC DNA]</scope>
    <source>
        <strain evidence="7">JA-25</strain>
    </source>
</reference>
<dbReference type="InterPro" id="IPR029044">
    <property type="entry name" value="Nucleotide-diphossugar_trans"/>
</dbReference>
<keyword evidence="4" id="KW-1133">Transmembrane helix</keyword>
<feature type="domain" description="Glycosyltransferase 2-like" evidence="5">
    <location>
        <begin position="6"/>
        <end position="133"/>
    </location>
</feature>
<name>A0ABX0QAH6_9BACT</name>
<dbReference type="Proteomes" id="UP000606008">
    <property type="component" value="Unassembled WGS sequence"/>
</dbReference>
<dbReference type="CDD" id="cd00761">
    <property type="entry name" value="Glyco_tranf_GTA_type"/>
    <property type="match status" value="1"/>
</dbReference>
<dbReference type="SUPFAM" id="SSF53448">
    <property type="entry name" value="Nucleotide-diphospho-sugar transferases"/>
    <property type="match status" value="1"/>
</dbReference>
<reference evidence="7" key="2">
    <citation type="submission" date="2023-07" db="EMBL/GenBank/DDBJ databases">
        <authorList>
            <person name="Jung D.-H."/>
        </authorList>
    </citation>
    <scope>NUCLEOTIDE SEQUENCE [LARGE SCALE GENOMIC DNA]</scope>
    <source>
        <strain evidence="7">JA-25</strain>
    </source>
</reference>
<sequence>MSPYFTIVIPTANRPAELVNCLQAIGQQQLSREQFEVVIVDDANQAETAALVAAFARTSHIEARYLAQPRATGLAAARNRGWRAARGQFIAFTDDDCLPQPGWLLAAQRMFMRGAQVVTGTVRTSRPVHQAGARRTMNRVVETSDFLTANCFCQAAALRRVGGFEESFDLAWRVDADLQFKLLEIGVPILKCPEATVVRPFRAANRYALLTNERRNRYDALLYKRHPDLFRQRMPRDEMMVLRYYTTIVCLVLAAGASVAGYVPLLAVSLFLYVGLTGWLAVERWPAASESGTWETAKEVLLTALATPFLSVFWRLYGSVKYRVLYL</sequence>
<evidence type="ECO:0000313" key="6">
    <source>
        <dbReference type="EMBL" id="NID08787.1"/>
    </source>
</evidence>
<dbReference type="RefSeq" id="WP_166690630.1">
    <property type="nucleotide sequence ID" value="NZ_WAEL01000001.1"/>
</dbReference>
<protein>
    <submittedName>
        <fullName evidence="6">Glycosyltransferase</fullName>
    </submittedName>
</protein>
<feature type="transmembrane region" description="Helical" evidence="4">
    <location>
        <begin position="300"/>
        <end position="317"/>
    </location>
</feature>
<keyword evidence="4" id="KW-0812">Transmembrane</keyword>
<accession>A0ABX0QAH6</accession>
<feature type="transmembrane region" description="Helical" evidence="4">
    <location>
        <begin position="241"/>
        <end position="274"/>
    </location>
</feature>
<evidence type="ECO:0000256" key="4">
    <source>
        <dbReference type="SAM" id="Phobius"/>
    </source>
</evidence>
<evidence type="ECO:0000256" key="3">
    <source>
        <dbReference type="ARBA" id="ARBA00022679"/>
    </source>
</evidence>
<comment type="similarity">
    <text evidence="1">Belongs to the glycosyltransferase 2 family.</text>
</comment>
<evidence type="ECO:0000259" key="5">
    <source>
        <dbReference type="Pfam" id="PF00535"/>
    </source>
</evidence>
<keyword evidence="2" id="KW-0328">Glycosyltransferase</keyword>
<dbReference type="EMBL" id="WAEL01000001">
    <property type="protein sequence ID" value="NID08787.1"/>
    <property type="molecule type" value="Genomic_DNA"/>
</dbReference>
<proteinExistence type="inferred from homology"/>
<dbReference type="Gene3D" id="3.90.550.10">
    <property type="entry name" value="Spore Coat Polysaccharide Biosynthesis Protein SpsA, Chain A"/>
    <property type="match status" value="1"/>
</dbReference>